<evidence type="ECO:0000256" key="7">
    <source>
        <dbReference type="SAM" id="Coils"/>
    </source>
</evidence>
<accession>A0A918THK7</accession>
<reference evidence="10" key="2">
    <citation type="submission" date="2020-09" db="EMBL/GenBank/DDBJ databases">
        <authorList>
            <person name="Sun Q."/>
            <person name="Kim S."/>
        </authorList>
    </citation>
    <scope>NUCLEOTIDE SEQUENCE</scope>
    <source>
        <strain evidence="10">KCTC 12988</strain>
    </source>
</reference>
<evidence type="ECO:0000313" key="10">
    <source>
        <dbReference type="EMBL" id="GHC46381.1"/>
    </source>
</evidence>
<keyword evidence="4" id="KW-0520">NAD</keyword>
<dbReference type="InterPro" id="IPR029041">
    <property type="entry name" value="FAD-linked_oxidoreductase-like"/>
</dbReference>
<proteinExistence type="predicted"/>
<dbReference type="PANTHER" id="PTHR42862">
    <property type="entry name" value="DELTA-1-PYRROLINE-5-CARBOXYLATE DEHYDROGENASE 1, ISOFORM A-RELATED"/>
    <property type="match status" value="1"/>
</dbReference>
<dbReference type="SUPFAM" id="SSF53720">
    <property type="entry name" value="ALDH-like"/>
    <property type="match status" value="1"/>
</dbReference>
<dbReference type="InterPro" id="IPR016161">
    <property type="entry name" value="Ald_DH/histidinol_DH"/>
</dbReference>
<dbReference type="InterPro" id="IPR016162">
    <property type="entry name" value="Ald_DH_N"/>
</dbReference>
<dbReference type="InterPro" id="IPR050485">
    <property type="entry name" value="Proline_metab_enzyme"/>
</dbReference>
<dbReference type="Gene3D" id="3.40.605.10">
    <property type="entry name" value="Aldehyde Dehydrogenase, Chain A, domain 1"/>
    <property type="match status" value="1"/>
</dbReference>
<dbReference type="GO" id="GO:0009898">
    <property type="term" value="C:cytoplasmic side of plasma membrane"/>
    <property type="evidence" value="ECO:0007669"/>
    <property type="project" value="TreeGrafter"/>
</dbReference>
<keyword evidence="3" id="KW-0560">Oxidoreductase</keyword>
<comment type="caution">
    <text evidence="10">The sequence shown here is derived from an EMBL/GenBank/DDBJ whole genome shotgun (WGS) entry which is preliminary data.</text>
</comment>
<dbReference type="Proteomes" id="UP000644507">
    <property type="component" value="Unassembled WGS sequence"/>
</dbReference>
<dbReference type="PIRSF" id="PIRSF000197">
    <property type="entry name" value="Bifunct_PutA"/>
    <property type="match status" value="1"/>
</dbReference>
<evidence type="ECO:0000313" key="11">
    <source>
        <dbReference type="Proteomes" id="UP000644507"/>
    </source>
</evidence>
<evidence type="ECO:0000256" key="4">
    <source>
        <dbReference type="ARBA" id="ARBA00023027"/>
    </source>
</evidence>
<evidence type="ECO:0000259" key="9">
    <source>
        <dbReference type="Pfam" id="PF01619"/>
    </source>
</evidence>
<evidence type="ECO:0000256" key="6">
    <source>
        <dbReference type="PIRSR" id="PIRSR000197-1"/>
    </source>
</evidence>
<dbReference type="Gene3D" id="3.40.309.10">
    <property type="entry name" value="Aldehyde Dehydrogenase, Chain A, domain 2"/>
    <property type="match status" value="1"/>
</dbReference>
<evidence type="ECO:0000256" key="3">
    <source>
        <dbReference type="ARBA" id="ARBA00023002"/>
    </source>
</evidence>
<reference evidence="10" key="1">
    <citation type="journal article" date="2014" name="Int. J. Syst. Evol. Microbiol.">
        <title>Complete genome sequence of Corynebacterium casei LMG S-19264T (=DSM 44701T), isolated from a smear-ripened cheese.</title>
        <authorList>
            <consortium name="US DOE Joint Genome Institute (JGI-PGF)"/>
            <person name="Walter F."/>
            <person name="Albersmeier A."/>
            <person name="Kalinowski J."/>
            <person name="Ruckert C."/>
        </authorList>
    </citation>
    <scope>NUCLEOTIDE SEQUENCE</scope>
    <source>
        <strain evidence="10">KCTC 12988</strain>
    </source>
</reference>
<dbReference type="Pfam" id="PF00171">
    <property type="entry name" value="Aldedh"/>
    <property type="match status" value="1"/>
</dbReference>
<evidence type="ECO:0000256" key="1">
    <source>
        <dbReference type="ARBA" id="ARBA00004786"/>
    </source>
</evidence>
<dbReference type="GO" id="GO:0003700">
    <property type="term" value="F:DNA-binding transcription factor activity"/>
    <property type="evidence" value="ECO:0007669"/>
    <property type="project" value="InterPro"/>
</dbReference>
<dbReference type="InterPro" id="IPR015590">
    <property type="entry name" value="Aldehyde_DH_dom"/>
</dbReference>
<dbReference type="InterPro" id="IPR025703">
    <property type="entry name" value="Bifunct_PutA"/>
</dbReference>
<feature type="domain" description="Proline dehydrogenase" evidence="9">
    <location>
        <begin position="139"/>
        <end position="429"/>
    </location>
</feature>
<dbReference type="InterPro" id="IPR016163">
    <property type="entry name" value="Ald_DH_C"/>
</dbReference>
<feature type="active site" evidence="6">
    <location>
        <position position="743"/>
    </location>
</feature>
<dbReference type="PROSITE" id="PS00070">
    <property type="entry name" value="ALDEHYDE_DEHYDR_CYS"/>
    <property type="match status" value="1"/>
</dbReference>
<feature type="coiled-coil region" evidence="7">
    <location>
        <begin position="131"/>
        <end position="179"/>
    </location>
</feature>
<name>A0A918THK7_9BACT</name>
<dbReference type="EMBL" id="BMXI01000003">
    <property type="protein sequence ID" value="GHC46381.1"/>
    <property type="molecule type" value="Genomic_DNA"/>
</dbReference>
<dbReference type="GO" id="GO:0003842">
    <property type="term" value="F:L-glutamate gamma-semialdehyde dehydrogenase activity"/>
    <property type="evidence" value="ECO:0007669"/>
    <property type="project" value="UniProtKB-EC"/>
</dbReference>
<dbReference type="SUPFAM" id="SSF51730">
    <property type="entry name" value="FAD-linked oxidoreductase"/>
    <property type="match status" value="1"/>
</dbReference>
<dbReference type="GO" id="GO:0010133">
    <property type="term" value="P:L-proline catabolic process to L-glutamate"/>
    <property type="evidence" value="ECO:0007669"/>
    <property type="project" value="InterPro"/>
</dbReference>
<dbReference type="AlphaFoldDB" id="A0A918THK7"/>
<sequence>MQESPEMAAATDSLAQEAITLAAKLLSQSLESETAEEKKDAVKLAAMMEDPAGKELTFHLTDRILRAPEPKRAAQLFRALLQSYGAPRYLSGPDRLLMKLGSEVSRFLPTVVMPAITERLRRESRKVILPAEEKELTLHIERRKVEQAQVNLNLLGEAVLSEEEANKRLEQNLSALLEKTTNYLSVKLSALFSQINLTAYEDTRRELSARLRLLYQAAQTQQPPAFVNLDMEEYRDLHLTLDVFREVLAEPEFFKLRAGIVLQAYLPDAFPLQQELTEWAKKRVDKGGAPIKVRLVKGANLAMEKVDAELHHWELAPYDNKADVDANYKRMLHYACKPENARAVNLGVASHNLFDLSYAMVLRKKNAVENAVEIEMLEGMAAPQARAVLAEAGKVLFYCPAVNDVDFEAAIAYLIRRLDENTTDGNFLRDLFEIAPGNQAWEKQKQLFLTACAEQDLAPKGPRRRQNRSEEKLAIQEGPFANCPDTDFSLPANREWLAWNLEPAIPVLDTALRSAADVEEALLAATSSPWPQTSQSERARLLRQAAVELGNSRGQLIAIMNKEAKKAPAEGDVEVSEAIDFANYYAHSFSDPAWQDGLAHEAIGPVVITPPWNFPCAIPCGGILAALAAGNPVIIKPAPEVIATARVMVDALWRAGIPRDALQFLPLPDNEIGQSLITDPRVAAVILTGSSLTADLFLGWRPDLRLFAETSGKNSLVITSAADPDLAIKDLVKSAFGHSGQKCSAASIALVERSLLEKTSFLTRLKDATESLKVGPATDPASIVTPLVQEPSPDLLRGLTQLDEGESWLVEPKVDENDPCLWSPGIRTGVKAGSWIHRSELFGPVLAIIPFDTLEEAVTIQNDTGFGLTGGIHSLDPVEIASWREKVEVGNAYLNRSITGAIVQRQPFGGWKNSSLGPGGKAGGPNYVSQFITPRSPSLPKLGSQPAPEVTTLIEALSTNLSPEEHNTLQIAARNGSYWMEKEFSQEHDPSALKPESNQFRYRPVDGATLRLHQDSDLMDLAISAVMARLAGVELTISSGEQLPQDLAKAADSLGLRSLQESDSELSDRLTAHPLASLRTPGIPSTHLHGRNHHQPVTAHARLELLPYFLEQSLSQTLHRHGRVEEEL</sequence>
<organism evidence="10 11">
    <name type="scientific">Roseibacillus persicicus</name>
    <dbReference type="NCBI Taxonomy" id="454148"/>
    <lineage>
        <taxon>Bacteria</taxon>
        <taxon>Pseudomonadati</taxon>
        <taxon>Verrucomicrobiota</taxon>
        <taxon>Verrucomicrobiia</taxon>
        <taxon>Verrucomicrobiales</taxon>
        <taxon>Verrucomicrobiaceae</taxon>
        <taxon>Roseibacillus</taxon>
    </lineage>
</organism>
<gene>
    <name evidence="10" type="ORF">GCM10007100_09990</name>
</gene>
<evidence type="ECO:0000259" key="8">
    <source>
        <dbReference type="Pfam" id="PF00171"/>
    </source>
</evidence>
<dbReference type="GO" id="GO:0004657">
    <property type="term" value="F:proline dehydrogenase activity"/>
    <property type="evidence" value="ECO:0007669"/>
    <property type="project" value="InterPro"/>
</dbReference>
<comment type="catalytic activity">
    <reaction evidence="5">
        <text>L-glutamate 5-semialdehyde + NAD(+) + H2O = L-glutamate + NADH + 2 H(+)</text>
        <dbReference type="Rhea" id="RHEA:30235"/>
        <dbReference type="ChEBI" id="CHEBI:15377"/>
        <dbReference type="ChEBI" id="CHEBI:15378"/>
        <dbReference type="ChEBI" id="CHEBI:29985"/>
        <dbReference type="ChEBI" id="CHEBI:57540"/>
        <dbReference type="ChEBI" id="CHEBI:57945"/>
        <dbReference type="ChEBI" id="CHEBI:58066"/>
        <dbReference type="EC" id="1.2.1.88"/>
    </reaction>
</comment>
<dbReference type="InterPro" id="IPR016160">
    <property type="entry name" value="Ald_DH_CS_CYS"/>
</dbReference>
<dbReference type="Gene3D" id="3.20.20.220">
    <property type="match status" value="1"/>
</dbReference>
<evidence type="ECO:0000256" key="2">
    <source>
        <dbReference type="ARBA" id="ARBA00012884"/>
    </source>
</evidence>
<dbReference type="EC" id="1.2.1.88" evidence="2"/>
<evidence type="ECO:0000256" key="5">
    <source>
        <dbReference type="ARBA" id="ARBA00048142"/>
    </source>
</evidence>
<dbReference type="PANTHER" id="PTHR42862:SF1">
    <property type="entry name" value="DELTA-1-PYRROLINE-5-CARBOXYLATE DEHYDROGENASE 2, ISOFORM A-RELATED"/>
    <property type="match status" value="1"/>
</dbReference>
<feature type="active site" evidence="6">
    <location>
        <position position="709"/>
    </location>
</feature>
<protein>
    <recommendedName>
        <fullName evidence="2">L-glutamate gamma-semialdehyde dehydrogenase</fullName>
        <ecNumber evidence="2">1.2.1.88</ecNumber>
    </recommendedName>
</protein>
<keyword evidence="11" id="KW-1185">Reference proteome</keyword>
<dbReference type="Pfam" id="PF01619">
    <property type="entry name" value="Pro_dh"/>
    <property type="match status" value="1"/>
</dbReference>
<dbReference type="InterPro" id="IPR002872">
    <property type="entry name" value="Proline_DH_dom"/>
</dbReference>
<comment type="pathway">
    <text evidence="1">Amino-acid degradation; L-proline degradation into L-glutamate; L-glutamate from L-proline: step 2/2.</text>
</comment>
<keyword evidence="7" id="KW-0175">Coiled coil</keyword>
<feature type="domain" description="Aldehyde dehydrogenase" evidence="8">
    <location>
        <begin position="509"/>
        <end position="933"/>
    </location>
</feature>